<evidence type="ECO:0000259" key="3">
    <source>
        <dbReference type="PROSITE" id="PS50110"/>
    </source>
</evidence>
<evidence type="ECO:0000313" key="4">
    <source>
        <dbReference type="EMBL" id="MCA9755934.1"/>
    </source>
</evidence>
<name>A0A956NB67_UNCEI</name>
<dbReference type="InterPro" id="IPR050595">
    <property type="entry name" value="Bact_response_regulator"/>
</dbReference>
<accession>A0A956NB67</accession>
<sequence>MNERRPLVLCVDDDPDVLTYLQVVLESEGFGFASADSAEEGLIAFRRVHPDILIIDMMMEEVDAGTDLVRDLRAEGNEAPVFMLSSVGDNLSYTLDANALGLAGVFQKPLRKEQLLSVLRAKVGRS</sequence>
<gene>
    <name evidence="4" type="ORF">KDA27_09045</name>
</gene>
<proteinExistence type="predicted"/>
<dbReference type="AlphaFoldDB" id="A0A956NB67"/>
<dbReference type="PANTHER" id="PTHR44591:SF3">
    <property type="entry name" value="RESPONSE REGULATORY DOMAIN-CONTAINING PROTEIN"/>
    <property type="match status" value="1"/>
</dbReference>
<dbReference type="Proteomes" id="UP000739538">
    <property type="component" value="Unassembled WGS sequence"/>
</dbReference>
<evidence type="ECO:0000313" key="5">
    <source>
        <dbReference type="Proteomes" id="UP000739538"/>
    </source>
</evidence>
<evidence type="ECO:0000256" key="1">
    <source>
        <dbReference type="ARBA" id="ARBA00022553"/>
    </source>
</evidence>
<keyword evidence="1 2" id="KW-0597">Phosphoprotein</keyword>
<feature type="domain" description="Response regulatory" evidence="3">
    <location>
        <begin position="7"/>
        <end position="123"/>
    </location>
</feature>
<dbReference type="SUPFAM" id="SSF52172">
    <property type="entry name" value="CheY-like"/>
    <property type="match status" value="1"/>
</dbReference>
<dbReference type="GO" id="GO:0000160">
    <property type="term" value="P:phosphorelay signal transduction system"/>
    <property type="evidence" value="ECO:0007669"/>
    <property type="project" value="InterPro"/>
</dbReference>
<reference evidence="4" key="2">
    <citation type="journal article" date="2021" name="Microbiome">
        <title>Successional dynamics and alternative stable states in a saline activated sludge microbial community over 9 years.</title>
        <authorList>
            <person name="Wang Y."/>
            <person name="Ye J."/>
            <person name="Ju F."/>
            <person name="Liu L."/>
            <person name="Boyd J.A."/>
            <person name="Deng Y."/>
            <person name="Parks D.H."/>
            <person name="Jiang X."/>
            <person name="Yin X."/>
            <person name="Woodcroft B.J."/>
            <person name="Tyson G.W."/>
            <person name="Hugenholtz P."/>
            <person name="Polz M.F."/>
            <person name="Zhang T."/>
        </authorList>
    </citation>
    <scope>NUCLEOTIDE SEQUENCE</scope>
    <source>
        <strain evidence="4">HKST-UBA02</strain>
    </source>
</reference>
<dbReference type="InterPro" id="IPR001789">
    <property type="entry name" value="Sig_transdc_resp-reg_receiver"/>
</dbReference>
<evidence type="ECO:0000256" key="2">
    <source>
        <dbReference type="PROSITE-ProRule" id="PRU00169"/>
    </source>
</evidence>
<comment type="caution">
    <text evidence="4">The sequence shown here is derived from an EMBL/GenBank/DDBJ whole genome shotgun (WGS) entry which is preliminary data.</text>
</comment>
<organism evidence="4 5">
    <name type="scientific">Eiseniibacteriota bacterium</name>
    <dbReference type="NCBI Taxonomy" id="2212470"/>
    <lineage>
        <taxon>Bacteria</taxon>
        <taxon>Candidatus Eiseniibacteriota</taxon>
    </lineage>
</organism>
<feature type="modified residue" description="4-aspartylphosphate" evidence="2">
    <location>
        <position position="56"/>
    </location>
</feature>
<dbReference type="PANTHER" id="PTHR44591">
    <property type="entry name" value="STRESS RESPONSE REGULATOR PROTEIN 1"/>
    <property type="match status" value="1"/>
</dbReference>
<dbReference type="InterPro" id="IPR011006">
    <property type="entry name" value="CheY-like_superfamily"/>
</dbReference>
<protein>
    <submittedName>
        <fullName evidence="4">Response regulator</fullName>
    </submittedName>
</protein>
<reference evidence="4" key="1">
    <citation type="submission" date="2020-04" db="EMBL/GenBank/DDBJ databases">
        <authorList>
            <person name="Zhang T."/>
        </authorList>
    </citation>
    <scope>NUCLEOTIDE SEQUENCE</scope>
    <source>
        <strain evidence="4">HKST-UBA02</strain>
    </source>
</reference>
<dbReference type="EMBL" id="JAGQHS010000036">
    <property type="protein sequence ID" value="MCA9755934.1"/>
    <property type="molecule type" value="Genomic_DNA"/>
</dbReference>
<dbReference type="Pfam" id="PF00072">
    <property type="entry name" value="Response_reg"/>
    <property type="match status" value="1"/>
</dbReference>
<dbReference type="CDD" id="cd00156">
    <property type="entry name" value="REC"/>
    <property type="match status" value="1"/>
</dbReference>
<dbReference type="Gene3D" id="3.40.50.2300">
    <property type="match status" value="1"/>
</dbReference>
<dbReference type="SMART" id="SM00448">
    <property type="entry name" value="REC"/>
    <property type="match status" value="1"/>
</dbReference>
<dbReference type="PROSITE" id="PS50110">
    <property type="entry name" value="RESPONSE_REGULATORY"/>
    <property type="match status" value="1"/>
</dbReference>